<sequence length="74" mass="8831">DANNLRDALKYSVQMLSELRTSKLSPHKYYELYMRAFDEMRKLEMFFKDESRHGISVVDLYELVHHAGNILPRL</sequence>
<dbReference type="Pfam" id="PF03635">
    <property type="entry name" value="Vps35"/>
    <property type="match status" value="1"/>
</dbReference>
<protein>
    <submittedName>
        <fullName evidence="1">Uncharacterized protein</fullName>
    </submittedName>
</protein>
<dbReference type="AlphaFoldDB" id="A0AAV0H200"/>
<dbReference type="PANTHER" id="PTHR11099:SF6">
    <property type="entry name" value="VACUOLAR PROTEIN SORTING-ASSOCIATED PROTEIN 35B"/>
    <property type="match status" value="1"/>
</dbReference>
<dbReference type="GO" id="GO:0006886">
    <property type="term" value="P:intracellular protein transport"/>
    <property type="evidence" value="ECO:0007669"/>
    <property type="project" value="TreeGrafter"/>
</dbReference>
<dbReference type="Proteomes" id="UP001154282">
    <property type="component" value="Unassembled WGS sequence"/>
</dbReference>
<dbReference type="InterPro" id="IPR005378">
    <property type="entry name" value="Vps35"/>
</dbReference>
<dbReference type="GO" id="GO:0042147">
    <property type="term" value="P:retrograde transport, endosome to Golgi"/>
    <property type="evidence" value="ECO:0007669"/>
    <property type="project" value="InterPro"/>
</dbReference>
<accession>A0AAV0H200</accession>
<organism evidence="1 2">
    <name type="scientific">Linum tenue</name>
    <dbReference type="NCBI Taxonomy" id="586396"/>
    <lineage>
        <taxon>Eukaryota</taxon>
        <taxon>Viridiplantae</taxon>
        <taxon>Streptophyta</taxon>
        <taxon>Embryophyta</taxon>
        <taxon>Tracheophyta</taxon>
        <taxon>Spermatophyta</taxon>
        <taxon>Magnoliopsida</taxon>
        <taxon>eudicotyledons</taxon>
        <taxon>Gunneridae</taxon>
        <taxon>Pentapetalae</taxon>
        <taxon>rosids</taxon>
        <taxon>fabids</taxon>
        <taxon>Malpighiales</taxon>
        <taxon>Linaceae</taxon>
        <taxon>Linum</taxon>
    </lineage>
</organism>
<gene>
    <name evidence="1" type="ORF">LITE_LOCUS2177</name>
</gene>
<proteinExistence type="predicted"/>
<dbReference type="PANTHER" id="PTHR11099">
    <property type="entry name" value="VACUOLAR SORTING PROTEIN 35"/>
    <property type="match status" value="1"/>
</dbReference>
<dbReference type="GO" id="GO:0005829">
    <property type="term" value="C:cytosol"/>
    <property type="evidence" value="ECO:0007669"/>
    <property type="project" value="GOC"/>
</dbReference>
<evidence type="ECO:0000313" key="1">
    <source>
        <dbReference type="EMBL" id="CAI0379232.1"/>
    </source>
</evidence>
<dbReference type="EMBL" id="CAMGYJ010000002">
    <property type="protein sequence ID" value="CAI0379232.1"/>
    <property type="molecule type" value="Genomic_DNA"/>
</dbReference>
<name>A0AAV0H200_9ROSI</name>
<feature type="non-terminal residue" evidence="1">
    <location>
        <position position="1"/>
    </location>
</feature>
<reference evidence="1" key="1">
    <citation type="submission" date="2022-08" db="EMBL/GenBank/DDBJ databases">
        <authorList>
            <person name="Gutierrez-Valencia J."/>
        </authorList>
    </citation>
    <scope>NUCLEOTIDE SEQUENCE</scope>
</reference>
<comment type="caution">
    <text evidence="1">The sequence shown here is derived from an EMBL/GenBank/DDBJ whole genome shotgun (WGS) entry which is preliminary data.</text>
</comment>
<dbReference type="GO" id="GO:0005770">
    <property type="term" value="C:late endosome"/>
    <property type="evidence" value="ECO:0007669"/>
    <property type="project" value="TreeGrafter"/>
</dbReference>
<dbReference type="GO" id="GO:0030906">
    <property type="term" value="C:retromer, cargo-selective complex"/>
    <property type="evidence" value="ECO:0007669"/>
    <property type="project" value="InterPro"/>
</dbReference>
<keyword evidence="2" id="KW-1185">Reference proteome</keyword>
<evidence type="ECO:0000313" key="2">
    <source>
        <dbReference type="Proteomes" id="UP001154282"/>
    </source>
</evidence>